<evidence type="ECO:0000256" key="8">
    <source>
        <dbReference type="ARBA" id="ARBA00022741"/>
    </source>
</evidence>
<dbReference type="Pfam" id="PF06479">
    <property type="entry name" value="Ribonuc_2-5A"/>
    <property type="match status" value="1"/>
</dbReference>
<dbReference type="Gene3D" id="1.20.1440.180">
    <property type="entry name" value="KEN domain"/>
    <property type="match status" value="1"/>
</dbReference>
<reference evidence="31" key="1">
    <citation type="submission" date="2022-04" db="EMBL/GenBank/DDBJ databases">
        <title>Carnegiea gigantea Genome sequencing and assembly v2.</title>
        <authorList>
            <person name="Copetti D."/>
            <person name="Sanderson M.J."/>
            <person name="Burquez A."/>
            <person name="Wojciechowski M.F."/>
        </authorList>
    </citation>
    <scope>NUCLEOTIDE SEQUENCE</scope>
    <source>
        <strain evidence="31">SGP5-SGP5p</strain>
        <tissue evidence="31">Aerial part</tissue>
    </source>
</reference>
<dbReference type="SUPFAM" id="SSF56112">
    <property type="entry name" value="Protein kinase-like (PK-like)"/>
    <property type="match status" value="1"/>
</dbReference>
<dbReference type="FunFam" id="1.10.510.10:FF:000463">
    <property type="entry name" value="Serine/threonine-protein kinase/endoribonuclease IRE1a"/>
    <property type="match status" value="1"/>
</dbReference>
<comment type="caution">
    <text evidence="31">The sequence shown here is derived from an EMBL/GenBank/DDBJ whole genome shotgun (WGS) entry which is preliminary data.</text>
</comment>
<dbReference type="GO" id="GO:0016787">
    <property type="term" value="F:hydrolase activity"/>
    <property type="evidence" value="ECO:0007669"/>
    <property type="project" value="UniProtKB-KW"/>
</dbReference>
<evidence type="ECO:0000256" key="12">
    <source>
        <dbReference type="ARBA" id="ARBA00022840"/>
    </source>
</evidence>
<evidence type="ECO:0000256" key="23">
    <source>
        <dbReference type="ARBA" id="ARBA00047899"/>
    </source>
</evidence>
<evidence type="ECO:0000256" key="18">
    <source>
        <dbReference type="ARBA" id="ARBA00023163"/>
    </source>
</evidence>
<comment type="subunit">
    <text evidence="25">Homodimer; disulfide-linked. Dimer formation is driven by hydrophobic interactions within the N-terminal luminal domains and stabilized by disulfide bridges.</text>
</comment>
<dbReference type="InterPro" id="IPR038357">
    <property type="entry name" value="KEN_sf"/>
</dbReference>
<dbReference type="Gene3D" id="1.10.510.10">
    <property type="entry name" value="Transferase(Phosphotransferase) domain 1"/>
    <property type="match status" value="1"/>
</dbReference>
<evidence type="ECO:0000256" key="2">
    <source>
        <dbReference type="ARBA" id="ARBA00012513"/>
    </source>
</evidence>
<dbReference type="SMART" id="SM00220">
    <property type="entry name" value="S_TKc"/>
    <property type="match status" value="1"/>
</dbReference>
<evidence type="ECO:0000256" key="19">
    <source>
        <dbReference type="ARBA" id="ARBA00023180"/>
    </source>
</evidence>
<evidence type="ECO:0000313" key="31">
    <source>
        <dbReference type="EMBL" id="KAJ8429628.1"/>
    </source>
</evidence>
<evidence type="ECO:0000256" key="14">
    <source>
        <dbReference type="ARBA" id="ARBA00022989"/>
    </source>
</evidence>
<evidence type="ECO:0000256" key="22">
    <source>
        <dbReference type="ARBA" id="ARBA00023268"/>
    </source>
</evidence>
<evidence type="ECO:0000256" key="15">
    <source>
        <dbReference type="ARBA" id="ARBA00023015"/>
    </source>
</evidence>
<evidence type="ECO:0000256" key="25">
    <source>
        <dbReference type="ARBA" id="ARBA00065357"/>
    </source>
</evidence>
<evidence type="ECO:0000313" key="32">
    <source>
        <dbReference type="Proteomes" id="UP001153076"/>
    </source>
</evidence>
<feature type="region of interest" description="Disordered" evidence="26">
    <location>
        <begin position="283"/>
        <end position="310"/>
    </location>
</feature>
<name>A0A9Q1Q5C1_9CARY</name>
<feature type="compositionally biased region" description="Polar residues" evidence="26">
    <location>
        <begin position="283"/>
        <end position="297"/>
    </location>
</feature>
<dbReference type="EC" id="2.7.11.1" evidence="2"/>
<dbReference type="GO" id="GO:0042742">
    <property type="term" value="P:defense response to bacterium"/>
    <property type="evidence" value="ECO:0007669"/>
    <property type="project" value="UniProtKB-ARBA"/>
</dbReference>
<feature type="region of interest" description="Disordered" evidence="26">
    <location>
        <begin position="191"/>
        <end position="221"/>
    </location>
</feature>
<comment type="catalytic activity">
    <reaction evidence="24">
        <text>L-seryl-[protein] + ATP = O-phospho-L-seryl-[protein] + ADP + H(+)</text>
        <dbReference type="Rhea" id="RHEA:17989"/>
        <dbReference type="Rhea" id="RHEA-COMP:9863"/>
        <dbReference type="Rhea" id="RHEA-COMP:11604"/>
        <dbReference type="ChEBI" id="CHEBI:15378"/>
        <dbReference type="ChEBI" id="CHEBI:29999"/>
        <dbReference type="ChEBI" id="CHEBI:30616"/>
        <dbReference type="ChEBI" id="CHEBI:83421"/>
        <dbReference type="ChEBI" id="CHEBI:456216"/>
        <dbReference type="EC" id="2.7.11.1"/>
    </reaction>
</comment>
<accession>A0A9Q1Q5C1</accession>
<dbReference type="PANTHER" id="PTHR13954">
    <property type="entry name" value="IRE1-RELATED"/>
    <property type="match status" value="1"/>
</dbReference>
<dbReference type="InterPro" id="IPR000719">
    <property type="entry name" value="Prot_kinase_dom"/>
</dbReference>
<keyword evidence="14 27" id="KW-1133">Transmembrane helix</keyword>
<keyword evidence="15" id="KW-0805">Transcription regulation</keyword>
<dbReference type="InterPro" id="IPR008271">
    <property type="entry name" value="Ser/Thr_kinase_AS"/>
</dbReference>
<keyword evidence="9" id="KW-0418">Kinase</keyword>
<dbReference type="Gene3D" id="3.30.200.20">
    <property type="entry name" value="Phosphorylase Kinase, domain 1"/>
    <property type="match status" value="1"/>
</dbReference>
<dbReference type="GO" id="GO:0004674">
    <property type="term" value="F:protein serine/threonine kinase activity"/>
    <property type="evidence" value="ECO:0007669"/>
    <property type="project" value="UniProtKB-KW"/>
</dbReference>
<keyword evidence="21" id="KW-0834">Unfolded protein response</keyword>
<dbReference type="PANTHER" id="PTHR13954:SF6">
    <property type="entry name" value="NON-SPECIFIC SERINE_THREONINE PROTEIN KINASE"/>
    <property type="match status" value="1"/>
</dbReference>
<dbReference type="PROSITE" id="PS51392">
    <property type="entry name" value="KEN"/>
    <property type="match status" value="1"/>
</dbReference>
<feature type="transmembrane region" description="Helical" evidence="27">
    <location>
        <begin position="47"/>
        <end position="65"/>
    </location>
</feature>
<evidence type="ECO:0000256" key="27">
    <source>
        <dbReference type="SAM" id="Phobius"/>
    </source>
</evidence>
<feature type="compositionally biased region" description="Basic residues" evidence="26">
    <location>
        <begin position="192"/>
        <end position="220"/>
    </location>
</feature>
<dbReference type="GO" id="GO:0004521">
    <property type="term" value="F:RNA endonuclease activity"/>
    <property type="evidence" value="ECO:0007669"/>
    <property type="project" value="InterPro"/>
</dbReference>
<evidence type="ECO:0000256" key="24">
    <source>
        <dbReference type="ARBA" id="ARBA00048679"/>
    </source>
</evidence>
<organism evidence="31 32">
    <name type="scientific">Carnegiea gigantea</name>
    <dbReference type="NCBI Taxonomy" id="171969"/>
    <lineage>
        <taxon>Eukaryota</taxon>
        <taxon>Viridiplantae</taxon>
        <taxon>Streptophyta</taxon>
        <taxon>Embryophyta</taxon>
        <taxon>Tracheophyta</taxon>
        <taxon>Spermatophyta</taxon>
        <taxon>Magnoliopsida</taxon>
        <taxon>eudicotyledons</taxon>
        <taxon>Gunneridae</taxon>
        <taxon>Pentapetalae</taxon>
        <taxon>Caryophyllales</taxon>
        <taxon>Cactineae</taxon>
        <taxon>Cactaceae</taxon>
        <taxon>Cactoideae</taxon>
        <taxon>Echinocereeae</taxon>
        <taxon>Carnegiea</taxon>
    </lineage>
</organism>
<proteinExistence type="predicted"/>
<evidence type="ECO:0000256" key="10">
    <source>
        <dbReference type="ARBA" id="ARBA00022801"/>
    </source>
</evidence>
<dbReference type="PROSITE" id="PS50011">
    <property type="entry name" value="PROTEIN_KINASE_DOM"/>
    <property type="match status" value="1"/>
</dbReference>
<evidence type="ECO:0000256" key="4">
    <source>
        <dbReference type="ARBA" id="ARBA00022664"/>
    </source>
</evidence>
<keyword evidence="22" id="KW-0511">Multifunctional enzyme</keyword>
<feature type="chain" id="PRO_5040466270" description="non-specific serine/threonine protein kinase" evidence="28">
    <location>
        <begin position="22"/>
        <end position="977"/>
    </location>
</feature>
<evidence type="ECO:0000259" key="29">
    <source>
        <dbReference type="PROSITE" id="PS50011"/>
    </source>
</evidence>
<dbReference type="CDD" id="cd10422">
    <property type="entry name" value="RNase_Ire1"/>
    <property type="match status" value="1"/>
</dbReference>
<keyword evidence="17" id="KW-1015">Disulfide bond</keyword>
<keyword evidence="16 27" id="KW-0472">Membrane</keyword>
<evidence type="ECO:0000256" key="16">
    <source>
        <dbReference type="ARBA" id="ARBA00023136"/>
    </source>
</evidence>
<keyword evidence="32" id="KW-1185">Reference proteome</keyword>
<feature type="transmembrane region" description="Helical" evidence="27">
    <location>
        <begin position="471"/>
        <end position="488"/>
    </location>
</feature>
<keyword evidence="5" id="KW-0808">Transferase</keyword>
<dbReference type="InterPro" id="IPR011009">
    <property type="entry name" value="Kinase-like_dom_sf"/>
</dbReference>
<dbReference type="GO" id="GO:0008380">
    <property type="term" value="P:RNA splicing"/>
    <property type="evidence" value="ECO:0007669"/>
    <property type="project" value="UniProtKB-KW"/>
</dbReference>
<keyword evidence="6 27" id="KW-0812">Transmembrane</keyword>
<keyword evidence="7 28" id="KW-0732">Signal</keyword>
<dbReference type="Pfam" id="PF00069">
    <property type="entry name" value="Pkinase"/>
    <property type="match status" value="1"/>
</dbReference>
<evidence type="ECO:0000259" key="30">
    <source>
        <dbReference type="PROSITE" id="PS51392"/>
    </source>
</evidence>
<keyword evidence="12" id="KW-0067">ATP-binding</keyword>
<protein>
    <recommendedName>
        <fullName evidence="2">non-specific serine/threonine protein kinase</fullName>
        <ecNumber evidence="2">2.7.11.1</ecNumber>
    </recommendedName>
</protein>
<evidence type="ECO:0000256" key="7">
    <source>
        <dbReference type="ARBA" id="ARBA00022729"/>
    </source>
</evidence>
<feature type="region of interest" description="Disordered" evidence="26">
    <location>
        <begin position="496"/>
        <end position="524"/>
    </location>
</feature>
<dbReference type="Proteomes" id="UP001153076">
    <property type="component" value="Unassembled WGS sequence"/>
</dbReference>
<dbReference type="GO" id="GO:0051082">
    <property type="term" value="F:unfolded protein binding"/>
    <property type="evidence" value="ECO:0007669"/>
    <property type="project" value="TreeGrafter"/>
</dbReference>
<keyword evidence="20" id="KW-0508">mRNA splicing</keyword>
<evidence type="ECO:0000256" key="5">
    <source>
        <dbReference type="ARBA" id="ARBA00022679"/>
    </source>
</evidence>
<keyword evidence="4" id="KW-0507">mRNA processing</keyword>
<keyword evidence="13" id="KW-0391">Immunity</keyword>
<evidence type="ECO:0000256" key="28">
    <source>
        <dbReference type="SAM" id="SignalP"/>
    </source>
</evidence>
<evidence type="ECO:0000256" key="13">
    <source>
        <dbReference type="ARBA" id="ARBA00022859"/>
    </source>
</evidence>
<feature type="domain" description="Protein kinase" evidence="29">
    <location>
        <begin position="550"/>
        <end position="840"/>
    </location>
</feature>
<evidence type="ECO:0000256" key="6">
    <source>
        <dbReference type="ARBA" id="ARBA00022692"/>
    </source>
</evidence>
<comment type="catalytic activity">
    <reaction evidence="23">
        <text>L-threonyl-[protein] + ATP = O-phospho-L-threonyl-[protein] + ADP + H(+)</text>
        <dbReference type="Rhea" id="RHEA:46608"/>
        <dbReference type="Rhea" id="RHEA-COMP:11060"/>
        <dbReference type="Rhea" id="RHEA-COMP:11605"/>
        <dbReference type="ChEBI" id="CHEBI:15378"/>
        <dbReference type="ChEBI" id="CHEBI:30013"/>
        <dbReference type="ChEBI" id="CHEBI:30616"/>
        <dbReference type="ChEBI" id="CHEBI:61977"/>
        <dbReference type="ChEBI" id="CHEBI:456216"/>
        <dbReference type="EC" id="2.7.11.1"/>
    </reaction>
</comment>
<dbReference type="SMART" id="SM00580">
    <property type="entry name" value="PUG"/>
    <property type="match status" value="1"/>
</dbReference>
<evidence type="ECO:0000256" key="17">
    <source>
        <dbReference type="ARBA" id="ARBA00023157"/>
    </source>
</evidence>
<keyword evidence="10" id="KW-0378">Hydrolase</keyword>
<dbReference type="GO" id="GO:0036498">
    <property type="term" value="P:IRE1-mediated unfolded protein response"/>
    <property type="evidence" value="ECO:0007669"/>
    <property type="project" value="TreeGrafter"/>
</dbReference>
<evidence type="ECO:0000256" key="21">
    <source>
        <dbReference type="ARBA" id="ARBA00023230"/>
    </source>
</evidence>
<dbReference type="GO" id="GO:0005524">
    <property type="term" value="F:ATP binding"/>
    <property type="evidence" value="ECO:0007669"/>
    <property type="project" value="UniProtKB-KW"/>
</dbReference>
<dbReference type="GO" id="GO:0002376">
    <property type="term" value="P:immune system process"/>
    <property type="evidence" value="ECO:0007669"/>
    <property type="project" value="UniProtKB-KW"/>
</dbReference>
<dbReference type="PROSITE" id="PS00108">
    <property type="entry name" value="PROTEIN_KINASE_ST"/>
    <property type="match status" value="1"/>
</dbReference>
<dbReference type="InterPro" id="IPR045133">
    <property type="entry name" value="IRE1/2-like"/>
</dbReference>
<feature type="signal peptide" evidence="28">
    <location>
        <begin position="1"/>
        <end position="21"/>
    </location>
</feature>
<dbReference type="AlphaFoldDB" id="A0A9Q1Q5C1"/>
<feature type="compositionally biased region" description="Basic residues" evidence="26">
    <location>
        <begin position="502"/>
        <end position="511"/>
    </location>
</feature>
<evidence type="ECO:0000256" key="9">
    <source>
        <dbReference type="ARBA" id="ARBA00022777"/>
    </source>
</evidence>
<sequence length="977" mass="110485">MNPSFQFLLLCVLSIIIAGIAISSDVVLTSARELAVQRPAGRSLLSISPLSVSLCLCIFFCLLSLKSDLVHPFYFRKQDVELVAAPNGTVYLLYSDSRKVIWSFSSGPPIYSSYQAPIQHDSEKDTTVGPGRHSFVDCGDDWALYQNNQYGKLACSIFYPSFKLLHSVAVEVWWWSGRGGDLGVVIGGGGGRRGRTLRSKKRKKRAPRAWKKSPEKRKKRALNEWAAPDPFLGTEKLGGTIQDYVKRTPIYEEDEVTVGSMHSTVYKVDLLTGKLIYHYGKSASSNTSQGRGLTISQKGEKEYENSGFPSEKGSNMELYIERIDYSLSTKAFDKLLWSLTIGFFKAKLRCKGTEHLVSGASLSMDHRLGQGSDGYRIISLPCEYEFAVRRFRKQNVFEYFLGLEGMPDSPKGLNMPPADAHSEMLSLPHEEEKGVSGPSHSPIHPASRDILEIHTNISSSRVGVLGVLRRYVPWSFMLLALVLIGLTVRHKRKLLSVQPSPSRKKRSRKSGKSMSALEEGQHNENALKRRLNLNDLVQDDTDGRTIGRLFVSNREIAKGSNGTVVYEGFYDGRKVAVKRLVQAHHDVAFKEIQNLIASDRHPNIVRWYGVEYDHDFVYLSLEHCSCSLNDLIESYTNFCQNSSIFDYKALGATAEYNDRINSVKATMQDIKLWKSNSYPSSLLLKLMRDVVSGLVHLHELGIIHRDIKPQNVLISKEKTLCAKLSDMGISKRLPADMSSLGQRATGHGSSGWQAPEQLLHGRQTRAVDMFSLGCVFFFCVTGGRHPFGDRFERDANIIKNQVDLFLVDNIPEALELFSRLLQPDPQLRPKALEVLHHPFFWNSAMRLSFFHDTSDRVELEDREANSDILRALESIAPIAIGAKWDEKMEPAFINDIGRYRRYKYDSVRDLLRVIRNKLNHYRELPAEIQGLLGTVPDGFDEYFSCRFPRLLIEVYKVVCAYCRTEEWFRKYLQGSGL</sequence>
<feature type="domain" description="KEN" evidence="30">
    <location>
        <begin position="843"/>
        <end position="974"/>
    </location>
</feature>
<evidence type="ECO:0000256" key="26">
    <source>
        <dbReference type="SAM" id="MobiDB-lite"/>
    </source>
</evidence>
<dbReference type="InterPro" id="IPR010513">
    <property type="entry name" value="KEN_dom"/>
</dbReference>
<dbReference type="FunFam" id="1.20.1440.180:FF:000002">
    <property type="entry name" value="Serine/threonine-protein kinase/endoribonuclease IRE1"/>
    <property type="match status" value="1"/>
</dbReference>
<keyword evidence="19" id="KW-0325">Glycoprotein</keyword>
<gene>
    <name evidence="31" type="ORF">Cgig2_006869</name>
</gene>
<dbReference type="GO" id="GO:1990604">
    <property type="term" value="C:IRE1-TRAF2-ASK1 complex"/>
    <property type="evidence" value="ECO:0007669"/>
    <property type="project" value="TreeGrafter"/>
</dbReference>
<keyword evidence="3" id="KW-0723">Serine/threonine-protein kinase</keyword>
<evidence type="ECO:0000256" key="3">
    <source>
        <dbReference type="ARBA" id="ARBA00022527"/>
    </source>
</evidence>
<dbReference type="FunFam" id="3.30.200.20:FF:000077">
    <property type="entry name" value="Putative Serine/threonine-protein kinase/endoribonuclease IRE1"/>
    <property type="match status" value="1"/>
</dbReference>
<dbReference type="GO" id="GO:0009751">
    <property type="term" value="P:response to salicylic acid"/>
    <property type="evidence" value="ECO:0007669"/>
    <property type="project" value="UniProtKB-ARBA"/>
</dbReference>
<keyword evidence="8" id="KW-0547">Nucleotide-binding</keyword>
<evidence type="ECO:0000256" key="20">
    <source>
        <dbReference type="ARBA" id="ARBA00023187"/>
    </source>
</evidence>
<dbReference type="OrthoDB" id="63989at2759"/>
<comment type="subcellular location">
    <subcellularLocation>
        <location evidence="1">Endoplasmic reticulum membrane</location>
        <topology evidence="1">Single-pass type I membrane protein</topology>
    </subcellularLocation>
</comment>
<evidence type="ECO:0000256" key="1">
    <source>
        <dbReference type="ARBA" id="ARBA00004115"/>
    </source>
</evidence>
<dbReference type="GO" id="GO:0006397">
    <property type="term" value="P:mRNA processing"/>
    <property type="evidence" value="ECO:0007669"/>
    <property type="project" value="UniProtKB-KW"/>
</dbReference>
<keyword evidence="18" id="KW-0804">Transcription</keyword>
<dbReference type="EMBL" id="JAKOGI010000878">
    <property type="protein sequence ID" value="KAJ8429628.1"/>
    <property type="molecule type" value="Genomic_DNA"/>
</dbReference>
<evidence type="ECO:0000256" key="11">
    <source>
        <dbReference type="ARBA" id="ARBA00022824"/>
    </source>
</evidence>
<keyword evidence="11" id="KW-0256">Endoplasmic reticulum</keyword>